<dbReference type="PANTHER" id="PTHR33375:SF7">
    <property type="entry name" value="CHROMOSOME 2-PARTITIONING PROTEIN PARB-RELATED"/>
    <property type="match status" value="1"/>
</dbReference>
<dbReference type="SUPFAM" id="SSF110849">
    <property type="entry name" value="ParB/Sulfiredoxin"/>
    <property type="match status" value="1"/>
</dbReference>
<accession>A0A2T1D3Y8</accession>
<dbReference type="InterPro" id="IPR041468">
    <property type="entry name" value="HTH_ParB/Spo0J"/>
</dbReference>
<proteinExistence type="inferred from homology"/>
<evidence type="ECO:0000259" key="3">
    <source>
        <dbReference type="SMART" id="SM00470"/>
    </source>
</evidence>
<dbReference type="EMBL" id="PVWG01000066">
    <property type="protein sequence ID" value="PSB15223.1"/>
    <property type="molecule type" value="Genomic_DNA"/>
</dbReference>
<evidence type="ECO:0000256" key="1">
    <source>
        <dbReference type="ARBA" id="ARBA00006295"/>
    </source>
</evidence>
<dbReference type="Gene3D" id="3.90.1530.30">
    <property type="match status" value="1"/>
</dbReference>
<gene>
    <name evidence="4" type="ORF">C7B65_24870</name>
</gene>
<comment type="similarity">
    <text evidence="1">Belongs to the ParB family.</text>
</comment>
<reference evidence="4 5" key="1">
    <citation type="submission" date="2018-02" db="EMBL/GenBank/DDBJ databases">
        <authorList>
            <person name="Cohen D.B."/>
            <person name="Kent A.D."/>
        </authorList>
    </citation>
    <scope>NUCLEOTIDE SEQUENCE [LARGE SCALE GENOMIC DNA]</scope>
    <source>
        <strain evidence="4 5">ULC007</strain>
    </source>
</reference>
<dbReference type="SMART" id="SM00470">
    <property type="entry name" value="ParB"/>
    <property type="match status" value="1"/>
</dbReference>
<dbReference type="InterPro" id="IPR003115">
    <property type="entry name" value="ParB_N"/>
</dbReference>
<dbReference type="GO" id="GO:0007059">
    <property type="term" value="P:chromosome segregation"/>
    <property type="evidence" value="ECO:0007669"/>
    <property type="project" value="TreeGrafter"/>
</dbReference>
<dbReference type="GO" id="GO:0003677">
    <property type="term" value="F:DNA binding"/>
    <property type="evidence" value="ECO:0007669"/>
    <property type="project" value="UniProtKB-KW"/>
</dbReference>
<dbReference type="AlphaFoldDB" id="A0A2T1D3Y8"/>
<dbReference type="Proteomes" id="UP000238634">
    <property type="component" value="Unassembled WGS sequence"/>
</dbReference>
<dbReference type="Pfam" id="PF17762">
    <property type="entry name" value="HTH_ParB"/>
    <property type="match status" value="1"/>
</dbReference>
<dbReference type="InterPro" id="IPR050336">
    <property type="entry name" value="Chromosome_partition/occlusion"/>
</dbReference>
<dbReference type="Gene3D" id="1.10.10.2830">
    <property type="match status" value="1"/>
</dbReference>
<evidence type="ECO:0000256" key="2">
    <source>
        <dbReference type="ARBA" id="ARBA00023125"/>
    </source>
</evidence>
<dbReference type="PANTHER" id="PTHR33375">
    <property type="entry name" value="CHROMOSOME-PARTITIONING PROTEIN PARB-RELATED"/>
    <property type="match status" value="1"/>
</dbReference>
<dbReference type="FunFam" id="3.90.1530.30:FF:000001">
    <property type="entry name" value="Chromosome partitioning protein ParB"/>
    <property type="match status" value="1"/>
</dbReference>
<keyword evidence="2" id="KW-0238">DNA-binding</keyword>
<comment type="caution">
    <text evidence="4">The sequence shown here is derived from an EMBL/GenBank/DDBJ whole genome shotgun (WGS) entry which is preliminary data.</text>
</comment>
<name>A0A2T1D3Y8_9CYAN</name>
<evidence type="ECO:0000313" key="4">
    <source>
        <dbReference type="EMBL" id="PSB15223.1"/>
    </source>
</evidence>
<organism evidence="4 5">
    <name type="scientific">Phormidesmis priestleyi ULC007</name>
    <dbReference type="NCBI Taxonomy" id="1920490"/>
    <lineage>
        <taxon>Bacteria</taxon>
        <taxon>Bacillati</taxon>
        <taxon>Cyanobacteriota</taxon>
        <taxon>Cyanophyceae</taxon>
        <taxon>Leptolyngbyales</taxon>
        <taxon>Leptolyngbyaceae</taxon>
        <taxon>Phormidesmis</taxon>
    </lineage>
</organism>
<dbReference type="InterPro" id="IPR004437">
    <property type="entry name" value="ParB/RepB/Spo0J"/>
</dbReference>
<keyword evidence="5" id="KW-1185">Reference proteome</keyword>
<dbReference type="Pfam" id="PF02195">
    <property type="entry name" value="ParB_N"/>
    <property type="match status" value="1"/>
</dbReference>
<protein>
    <submittedName>
        <fullName evidence="4">Chromosome partitioning protein ParB</fullName>
    </submittedName>
</protein>
<reference evidence="4 5" key="2">
    <citation type="submission" date="2018-03" db="EMBL/GenBank/DDBJ databases">
        <title>The ancient ancestry and fast evolution of plastids.</title>
        <authorList>
            <person name="Moore K.R."/>
            <person name="Magnabosco C."/>
            <person name="Momper L."/>
            <person name="Gold D.A."/>
            <person name="Bosak T."/>
            <person name="Fournier G.P."/>
        </authorList>
    </citation>
    <scope>NUCLEOTIDE SEQUENCE [LARGE SCALE GENOMIC DNA]</scope>
    <source>
        <strain evidence="4 5">ULC007</strain>
    </source>
</reference>
<dbReference type="GO" id="GO:0005694">
    <property type="term" value="C:chromosome"/>
    <property type="evidence" value="ECO:0007669"/>
    <property type="project" value="TreeGrafter"/>
</dbReference>
<dbReference type="RefSeq" id="WP_106254208.1">
    <property type="nucleotide sequence ID" value="NZ_PVWG01000066.1"/>
</dbReference>
<dbReference type="InterPro" id="IPR036086">
    <property type="entry name" value="ParB/Sulfiredoxin_sf"/>
</dbReference>
<dbReference type="NCBIfam" id="TIGR00180">
    <property type="entry name" value="parB_part"/>
    <property type="match status" value="1"/>
</dbReference>
<feature type="domain" description="ParB-like N-terminal" evidence="3">
    <location>
        <begin position="37"/>
        <end position="127"/>
    </location>
</feature>
<sequence length="316" mass="35654">MAVNRKRKTETPYREIKVGKGLDALFGESIGGSFSEQSVSIADIHFPPQQPRRYFDPQAMQALTNSVRRDGILEPLLVRQRASGGYELVAGERRYRAAKEVGLVDLPVIIRQLTDGQALHITLVENLLREDLNPLEETEGILNLLSLRLGTDVESVISLLYRMQNDVQRVTHNVMGQAEAEVIQTVFVEVGLAWESFVNNRLPLLKLPEDILTALRSGQIAYTKAQAIARVKDEQHRKNLLEQAVMKGLSLTEIRAVATETKRSEQSGNKDEPHFRVRIDNVCRRMKKSKLWDDPKKRLNLEKALAAVEALLNTES</sequence>
<evidence type="ECO:0000313" key="5">
    <source>
        <dbReference type="Proteomes" id="UP000238634"/>
    </source>
</evidence>
<dbReference type="SUPFAM" id="SSF109709">
    <property type="entry name" value="KorB DNA-binding domain-like"/>
    <property type="match status" value="1"/>
</dbReference>